<comment type="similarity">
    <text evidence="1">Belongs to the carbohydrate kinase PfkB family.</text>
</comment>
<dbReference type="InterPro" id="IPR002173">
    <property type="entry name" value="Carboh/pur_kinase_PfkB_CS"/>
</dbReference>
<evidence type="ECO:0000313" key="5">
    <source>
        <dbReference type="EMBL" id="RII91579.1"/>
    </source>
</evidence>
<dbReference type="InterPro" id="IPR029056">
    <property type="entry name" value="Ribokinase-like"/>
</dbReference>
<name>A0ABX9N4N6_9MICO</name>
<comment type="caution">
    <text evidence="5">The sequence shown here is derived from an EMBL/GenBank/DDBJ whole genome shotgun (WGS) entry which is preliminary data.</text>
</comment>
<dbReference type="PANTHER" id="PTHR43085:SF57">
    <property type="entry name" value="CARBOHYDRATE KINASE PFKB DOMAIN-CONTAINING PROTEIN"/>
    <property type="match status" value="1"/>
</dbReference>
<dbReference type="GO" id="GO:0016301">
    <property type="term" value="F:kinase activity"/>
    <property type="evidence" value="ECO:0007669"/>
    <property type="project" value="UniProtKB-KW"/>
</dbReference>
<keyword evidence="6" id="KW-1185">Reference proteome</keyword>
<dbReference type="InterPro" id="IPR050306">
    <property type="entry name" value="PfkB_Carbo_kinase"/>
</dbReference>
<dbReference type="RefSeq" id="WP_119373184.1">
    <property type="nucleotide sequence ID" value="NZ_QWEE01000141.1"/>
</dbReference>
<reference evidence="5 6" key="1">
    <citation type="submission" date="2018-08" db="EMBL/GenBank/DDBJ databases">
        <title>Genome Sequence of Clavibacter michiganensis Subspecies type strains, and the Atypical Peach-Colored Strains Isolated from Tomato.</title>
        <authorList>
            <person name="Osdaghi E."/>
            <person name="Portier P."/>
            <person name="Briand M."/>
            <person name="Jacques M.-A."/>
        </authorList>
    </citation>
    <scope>NUCLEOTIDE SEQUENCE [LARGE SCALE GENOMIC DNA]</scope>
    <source>
        <strain evidence="5 6">CFBP 8216</strain>
    </source>
</reference>
<keyword evidence="2" id="KW-0808">Transferase</keyword>
<protein>
    <submittedName>
        <fullName evidence="5">Sugar kinase</fullName>
    </submittedName>
</protein>
<sequence>MHDQPIVVVGDALIDLIREGGEETAFVGGAALNVAVGLAILGHRVQLVAMVGDDEHGSRIRAELDAHGVELIATAGPSGTSVAVSEREDGEPRYSFNEAAWNRRVRIGEAERAALDAASLVVVSCFPYDDHAQADELLAAVRDPRERLLVDPNPRAGMLHDAARFRAGFARAAAESLLVKIGDDDTALLGMGALADARAQLHDAGSRLVLATEGARGASVQLEGGEVVAAGIAPDPRPVVDTMGAGDACL</sequence>
<keyword evidence="3 5" id="KW-0418">Kinase</keyword>
<organism evidence="5 6">
    <name type="scientific">Clavibacter californiensis</name>
    <dbReference type="NCBI Taxonomy" id="1401995"/>
    <lineage>
        <taxon>Bacteria</taxon>
        <taxon>Bacillati</taxon>
        <taxon>Actinomycetota</taxon>
        <taxon>Actinomycetes</taxon>
        <taxon>Micrococcales</taxon>
        <taxon>Microbacteriaceae</taxon>
        <taxon>Clavibacter</taxon>
    </lineage>
</organism>
<dbReference type="PROSITE" id="PS00583">
    <property type="entry name" value="PFKB_KINASES_1"/>
    <property type="match status" value="1"/>
</dbReference>
<feature type="domain" description="Carbohydrate kinase PfkB" evidence="4">
    <location>
        <begin position="6"/>
        <end position="248"/>
    </location>
</feature>
<evidence type="ECO:0000256" key="1">
    <source>
        <dbReference type="ARBA" id="ARBA00010688"/>
    </source>
</evidence>
<dbReference type="Gene3D" id="3.40.1190.20">
    <property type="match status" value="1"/>
</dbReference>
<dbReference type="PANTHER" id="PTHR43085">
    <property type="entry name" value="HEXOKINASE FAMILY MEMBER"/>
    <property type="match status" value="1"/>
</dbReference>
<evidence type="ECO:0000256" key="3">
    <source>
        <dbReference type="ARBA" id="ARBA00022777"/>
    </source>
</evidence>
<dbReference type="Proteomes" id="UP000265355">
    <property type="component" value="Unassembled WGS sequence"/>
</dbReference>
<evidence type="ECO:0000313" key="6">
    <source>
        <dbReference type="Proteomes" id="UP000265355"/>
    </source>
</evidence>
<dbReference type="EMBL" id="QWEE01000141">
    <property type="protein sequence ID" value="RII91579.1"/>
    <property type="molecule type" value="Genomic_DNA"/>
</dbReference>
<dbReference type="Pfam" id="PF00294">
    <property type="entry name" value="PfkB"/>
    <property type="match status" value="1"/>
</dbReference>
<dbReference type="InterPro" id="IPR011611">
    <property type="entry name" value="PfkB_dom"/>
</dbReference>
<evidence type="ECO:0000256" key="2">
    <source>
        <dbReference type="ARBA" id="ARBA00022679"/>
    </source>
</evidence>
<evidence type="ECO:0000259" key="4">
    <source>
        <dbReference type="Pfam" id="PF00294"/>
    </source>
</evidence>
<dbReference type="SUPFAM" id="SSF53613">
    <property type="entry name" value="Ribokinase-like"/>
    <property type="match status" value="1"/>
</dbReference>
<feature type="non-terminal residue" evidence="5">
    <location>
        <position position="250"/>
    </location>
</feature>
<proteinExistence type="inferred from homology"/>
<accession>A0ABX9N4N6</accession>
<gene>
    <name evidence="5" type="ORF">DZF98_09210</name>
</gene>